<evidence type="ECO:0000313" key="3">
    <source>
        <dbReference type="Proteomes" id="UP000325333"/>
    </source>
</evidence>
<accession>A0A5B0KPG5</accession>
<evidence type="ECO:0000256" key="1">
    <source>
        <dbReference type="SAM" id="MobiDB-lite"/>
    </source>
</evidence>
<gene>
    <name evidence="2" type="ORF">FH063_002373</name>
</gene>
<dbReference type="EMBL" id="VEWN01000013">
    <property type="protein sequence ID" value="KAA1053791.1"/>
    <property type="molecule type" value="Genomic_DNA"/>
</dbReference>
<comment type="caution">
    <text evidence="2">The sequence shown here is derived from an EMBL/GenBank/DDBJ whole genome shotgun (WGS) entry which is preliminary data.</text>
</comment>
<evidence type="ECO:0000313" key="2">
    <source>
        <dbReference type="EMBL" id="KAA1053791.1"/>
    </source>
</evidence>
<name>A0A5B0KPG5_9PROT</name>
<sequence length="63" mass="6793">MRRRHPLPCRPLQSPRGGAAPWAPDGAHRAQGLDVDELAVEVEIEEPAGPVLVILPPVSVVRL</sequence>
<protein>
    <submittedName>
        <fullName evidence="2">Uncharacterized protein</fullName>
    </submittedName>
</protein>
<organism evidence="2 3">
    <name type="scientific">Azospirillum argentinense</name>
    <dbReference type="NCBI Taxonomy" id="2970906"/>
    <lineage>
        <taxon>Bacteria</taxon>
        <taxon>Pseudomonadati</taxon>
        <taxon>Pseudomonadota</taxon>
        <taxon>Alphaproteobacteria</taxon>
        <taxon>Rhodospirillales</taxon>
        <taxon>Azospirillaceae</taxon>
        <taxon>Azospirillum</taxon>
    </lineage>
</organism>
<reference evidence="2 3" key="1">
    <citation type="submission" date="2019-07" db="EMBL/GenBank/DDBJ databases">
        <title>Genome sequencing of the stress-tolerant strain Azospirillum brasilense Az19.</title>
        <authorList>
            <person name="Maroniche G.A."/>
            <person name="Garcia J.E."/>
            <person name="Pagnussat L."/>
            <person name="Amenta M."/>
            <person name="Creus C.M."/>
        </authorList>
    </citation>
    <scope>NUCLEOTIDE SEQUENCE [LARGE SCALE GENOMIC DNA]</scope>
    <source>
        <strain evidence="2 3">Az19</strain>
    </source>
</reference>
<dbReference type="Proteomes" id="UP000325333">
    <property type="component" value="Unassembled WGS sequence"/>
</dbReference>
<proteinExistence type="predicted"/>
<dbReference type="AlphaFoldDB" id="A0A5B0KPG5"/>
<feature type="region of interest" description="Disordered" evidence="1">
    <location>
        <begin position="1"/>
        <end position="28"/>
    </location>
</feature>